<evidence type="ECO:0000313" key="8">
    <source>
        <dbReference type="Proteomes" id="UP000836841"/>
    </source>
</evidence>
<evidence type="ECO:0000256" key="1">
    <source>
        <dbReference type="ARBA" id="ARBA00006468"/>
    </source>
</evidence>
<evidence type="ECO:0000259" key="5">
    <source>
        <dbReference type="PROSITE" id="PS51182"/>
    </source>
</evidence>
<keyword evidence="2" id="KW-0378">Hydrolase</keyword>
<name>A0AAU9STA3_THLAR</name>
<dbReference type="InterPro" id="IPR051144">
    <property type="entry name" value="Formin_homology_domain"/>
</dbReference>
<dbReference type="InterPro" id="IPR015425">
    <property type="entry name" value="FH2_Formin"/>
</dbReference>
<feature type="domain" description="FH2" evidence="6">
    <location>
        <begin position="316"/>
        <end position="706"/>
    </location>
</feature>
<protein>
    <recommendedName>
        <fullName evidence="3">Formin-like protein</fullName>
    </recommendedName>
</protein>
<evidence type="ECO:0000256" key="3">
    <source>
        <dbReference type="RuleBase" id="RU361260"/>
    </source>
</evidence>
<evidence type="ECO:0000256" key="2">
    <source>
        <dbReference type="ARBA" id="ARBA00022912"/>
    </source>
</evidence>
<feature type="compositionally biased region" description="Basic and acidic residues" evidence="4">
    <location>
        <begin position="728"/>
        <end position="737"/>
    </location>
</feature>
<keyword evidence="2" id="KW-0904">Protein phosphatase</keyword>
<dbReference type="InterPro" id="IPR014020">
    <property type="entry name" value="Tensin_C2-dom"/>
</dbReference>
<dbReference type="Gene3D" id="2.60.40.1110">
    <property type="match status" value="1"/>
</dbReference>
<dbReference type="PROSITE" id="PS51444">
    <property type="entry name" value="FH2"/>
    <property type="match status" value="1"/>
</dbReference>
<comment type="similarity">
    <text evidence="1">Belongs to the formin-like family. Class-II subfamily.</text>
</comment>
<dbReference type="Pfam" id="PF10409">
    <property type="entry name" value="PTEN_C2"/>
    <property type="match status" value="1"/>
</dbReference>
<keyword evidence="8" id="KW-1185">Reference proteome</keyword>
<dbReference type="Gene3D" id="1.20.58.2220">
    <property type="entry name" value="Formin, FH2 domain"/>
    <property type="match status" value="1"/>
</dbReference>
<gene>
    <name evidence="7" type="ORF">TAV2_LOCUS19322</name>
</gene>
<dbReference type="SUPFAM" id="SSF49562">
    <property type="entry name" value="C2 domain (Calcium/lipid-binding domain, CaLB)"/>
    <property type="match status" value="1"/>
</dbReference>
<organism evidence="7 8">
    <name type="scientific">Thlaspi arvense</name>
    <name type="common">Field penny-cress</name>
    <dbReference type="NCBI Taxonomy" id="13288"/>
    <lineage>
        <taxon>Eukaryota</taxon>
        <taxon>Viridiplantae</taxon>
        <taxon>Streptophyta</taxon>
        <taxon>Embryophyta</taxon>
        <taxon>Tracheophyta</taxon>
        <taxon>Spermatophyta</taxon>
        <taxon>Magnoliopsida</taxon>
        <taxon>eudicotyledons</taxon>
        <taxon>Gunneridae</taxon>
        <taxon>Pentapetalae</taxon>
        <taxon>rosids</taxon>
        <taxon>malvids</taxon>
        <taxon>Brassicales</taxon>
        <taxon>Brassicaceae</taxon>
        <taxon>Thlaspideae</taxon>
        <taxon>Thlaspi</taxon>
    </lineage>
</organism>
<feature type="domain" description="C2 tensin-type" evidence="5">
    <location>
        <begin position="203"/>
        <end position="352"/>
    </location>
</feature>
<reference evidence="7 8" key="1">
    <citation type="submission" date="2022-03" db="EMBL/GenBank/DDBJ databases">
        <authorList>
            <person name="Nunn A."/>
            <person name="Chopra R."/>
            <person name="Nunn A."/>
            <person name="Contreras Garrido A."/>
        </authorList>
    </citation>
    <scope>NUCLEOTIDE SEQUENCE [LARGE SCALE GENOMIC DNA]</scope>
</reference>
<feature type="compositionally biased region" description="Pro residues" evidence="4">
    <location>
        <begin position="701"/>
        <end position="712"/>
    </location>
</feature>
<dbReference type="Pfam" id="PF02181">
    <property type="entry name" value="FH2"/>
    <property type="match status" value="1"/>
</dbReference>
<dbReference type="Gene3D" id="3.90.190.10">
    <property type="entry name" value="Protein tyrosine phosphatase superfamily"/>
    <property type="match status" value="1"/>
</dbReference>
<feature type="region of interest" description="Disordered" evidence="4">
    <location>
        <begin position="691"/>
        <end position="737"/>
    </location>
</feature>
<dbReference type="InterPro" id="IPR029021">
    <property type="entry name" value="Prot-tyrosine_phosphatase-like"/>
</dbReference>
<sequence length="737" mass="83906">MTQMSLFRRVFYKNPPDRLVEIAEGVYVFDCCFSSHVMKEGDYKAYFGGIAAQLHDQFPDAFHLVFNFGEGEKRSQISDVLSQCDMTVINYPSHYESCPLLPLERICHFLRSSESWLTVEGGTVLLMHFERSSWPLVAFMLPGLLLHVKQYRGVHKTLATVHKQAPMEELLRLSSPLNPQPSQLRYLHYISTRDFDSGRPPLETPVLMDCLILRDLPRFEGRKGCRPILRVYGKDPKYGGITSSTLLFSSPKTKKHTRLYQQEELILVKLDVQCRVQGDVVVECIHLRDDLVREEMLFRIMFHTAFLLFSGSDAVVPTTATATTSEDENDFDIISPEEFFEGLGRKLMGRVTEAWRSTNVLDPIFDASEIQSLFSAAMPKPEKVRLIDLRRAYNMKIMLTKLKMPLPDMMAAVLEMDDTVLDNDQIENLIKFFPTKEEMELLKSYTGDKANLGKCEQYFLELMKVPRVESKLRVFSFKIQFGTQITKFEKRLHVVSSACDEIRSSQKLKEIMKHILYLGNTLNQGTAKGAAVGFKLESLLKLSDTRAPNSKMTLMHYLCKVLASKASHLLDFYKDLESLESASKIPLKSLAEEMQAISRGLGKLEQELIASESDGPVSEVFRKKLKGFIPIADSRVKPLVRHYYLLATNADALGFYLGEDLNRFPFEQAIATLLKFIKLFKKAQEENVKQAYHRGPEAFGSPPPPPPPPPCPGLWSSSGQVKKWSLKSSEERAYRNS</sequence>
<evidence type="ECO:0000256" key="4">
    <source>
        <dbReference type="SAM" id="MobiDB-lite"/>
    </source>
</evidence>
<dbReference type="SMART" id="SM00498">
    <property type="entry name" value="FH2"/>
    <property type="match status" value="1"/>
</dbReference>
<accession>A0AAU9STA3</accession>
<proteinExistence type="inferred from homology"/>
<dbReference type="InterPro" id="IPR042201">
    <property type="entry name" value="FH2_Formin_sf"/>
</dbReference>
<dbReference type="PANTHER" id="PTHR45733">
    <property type="entry name" value="FORMIN-J"/>
    <property type="match status" value="1"/>
</dbReference>
<dbReference type="SUPFAM" id="SSF101447">
    <property type="entry name" value="Formin homology 2 domain (FH2 domain)"/>
    <property type="match status" value="1"/>
</dbReference>
<dbReference type="Proteomes" id="UP000836841">
    <property type="component" value="Chromosome 6"/>
</dbReference>
<evidence type="ECO:0000313" key="7">
    <source>
        <dbReference type="EMBL" id="CAH2073643.1"/>
    </source>
</evidence>
<dbReference type="PANTHER" id="PTHR45733:SF10">
    <property type="entry name" value="FORMIN-LIKE PROTEIN 15A-RELATED"/>
    <property type="match status" value="1"/>
</dbReference>
<dbReference type="PROSITE" id="PS51182">
    <property type="entry name" value="C2_TENSIN"/>
    <property type="match status" value="1"/>
</dbReference>
<dbReference type="InterPro" id="IPR035892">
    <property type="entry name" value="C2_domain_sf"/>
</dbReference>
<evidence type="ECO:0000259" key="6">
    <source>
        <dbReference type="PROSITE" id="PS51444"/>
    </source>
</evidence>
<dbReference type="SMART" id="SM01326">
    <property type="entry name" value="PTEN_C2"/>
    <property type="match status" value="1"/>
</dbReference>
<dbReference type="EMBL" id="OU466862">
    <property type="protein sequence ID" value="CAH2073643.1"/>
    <property type="molecule type" value="Genomic_DNA"/>
</dbReference>
<dbReference type="GO" id="GO:0004721">
    <property type="term" value="F:phosphoprotein phosphatase activity"/>
    <property type="evidence" value="ECO:0007669"/>
    <property type="project" value="UniProtKB-KW"/>
</dbReference>
<dbReference type="AlphaFoldDB" id="A0AAU9STA3"/>